<accession>A0ABU0MA80</accession>
<dbReference type="Proteomes" id="UP001223743">
    <property type="component" value="Unassembled WGS sequence"/>
</dbReference>
<name>A0ABU0MA80_9HYPH</name>
<evidence type="ECO:0000313" key="3">
    <source>
        <dbReference type="Proteomes" id="UP001223743"/>
    </source>
</evidence>
<dbReference type="EMBL" id="JAUSWJ010000001">
    <property type="protein sequence ID" value="MDQ0517881.1"/>
    <property type="molecule type" value="Genomic_DNA"/>
</dbReference>
<dbReference type="InterPro" id="IPR002654">
    <property type="entry name" value="Glyco_trans_25"/>
</dbReference>
<reference evidence="2 3" key="1">
    <citation type="submission" date="2023-07" db="EMBL/GenBank/DDBJ databases">
        <title>Genomic Encyclopedia of Type Strains, Phase IV (KMG-IV): sequencing the most valuable type-strain genomes for metagenomic binning, comparative biology and taxonomic classification.</title>
        <authorList>
            <person name="Goeker M."/>
        </authorList>
    </citation>
    <scope>NUCLEOTIDE SEQUENCE [LARGE SCALE GENOMIC DNA]</scope>
    <source>
        <strain evidence="2 3">B1-1</strain>
    </source>
</reference>
<sequence length="260" mass="28349">MKTVVISLARRVDRRAEFQRWNRGQPLSFSVMTAVDGDRIDEGKLVACGLLAEGERNFGKAALANALSHATLWRDCASGREPYFILEDDVCLRGDFWRHAKPLLERHLAAADLITLGYNTDSVVALQGSDGVVSAMRFDETAKRRPGYFEAYARLHDARPNLMRCIQFWGLLAYVVTPPGAARLLESCLPLSSRDSVPLVGTDRLVRPYGLDSMVNLALSRGRVRACACYPALALGPNSQATSDIQTAGPALVPVGCAEG</sequence>
<keyword evidence="3" id="KW-1185">Reference proteome</keyword>
<protein>
    <recommendedName>
        <fullName evidence="1">Glycosyl transferase family 25 domain-containing protein</fullName>
    </recommendedName>
</protein>
<dbReference type="RefSeq" id="WP_266282614.1">
    <property type="nucleotide sequence ID" value="NZ_JAPKNF010000002.1"/>
</dbReference>
<evidence type="ECO:0000259" key="1">
    <source>
        <dbReference type="Pfam" id="PF01755"/>
    </source>
</evidence>
<feature type="domain" description="Glycosyl transferase family 25" evidence="1">
    <location>
        <begin position="2"/>
        <end position="188"/>
    </location>
</feature>
<proteinExistence type="predicted"/>
<organism evidence="2 3">
    <name type="scientific">Kaistia geumhonensis</name>
    <dbReference type="NCBI Taxonomy" id="410839"/>
    <lineage>
        <taxon>Bacteria</taxon>
        <taxon>Pseudomonadati</taxon>
        <taxon>Pseudomonadota</taxon>
        <taxon>Alphaproteobacteria</taxon>
        <taxon>Hyphomicrobiales</taxon>
        <taxon>Kaistiaceae</taxon>
        <taxon>Kaistia</taxon>
    </lineage>
</organism>
<gene>
    <name evidence="2" type="ORF">QO015_003494</name>
</gene>
<evidence type="ECO:0000313" key="2">
    <source>
        <dbReference type="EMBL" id="MDQ0517881.1"/>
    </source>
</evidence>
<dbReference type="Pfam" id="PF01755">
    <property type="entry name" value="Glyco_transf_25"/>
    <property type="match status" value="1"/>
</dbReference>
<dbReference type="CDD" id="cd06532">
    <property type="entry name" value="Glyco_transf_25"/>
    <property type="match status" value="1"/>
</dbReference>
<comment type="caution">
    <text evidence="2">The sequence shown here is derived from an EMBL/GenBank/DDBJ whole genome shotgun (WGS) entry which is preliminary data.</text>
</comment>